<comment type="caution">
    <text evidence="1">The sequence shown here is derived from an EMBL/GenBank/DDBJ whole genome shotgun (WGS) entry which is preliminary data.</text>
</comment>
<evidence type="ECO:0000313" key="2">
    <source>
        <dbReference type="Proteomes" id="UP000824120"/>
    </source>
</evidence>
<sequence>MILLMRMRKKICWTYALTKWLGMRISHLDIKEMEATETKRRHTSQLGWYSDRRVCSKTPIGATGKVKPYNNVNSFNKIQYIQKEIINYQVLLDRFEEEDKMKILQVFSFVISS</sequence>
<keyword evidence="2" id="KW-1185">Reference proteome</keyword>
<dbReference type="Proteomes" id="UP000824120">
    <property type="component" value="Chromosome 6"/>
</dbReference>
<protein>
    <submittedName>
        <fullName evidence="1">Uncharacterized protein</fullName>
    </submittedName>
</protein>
<evidence type="ECO:0000313" key="1">
    <source>
        <dbReference type="EMBL" id="KAG5601137.1"/>
    </source>
</evidence>
<reference evidence="1 2" key="1">
    <citation type="submission" date="2020-09" db="EMBL/GenBank/DDBJ databases">
        <title>De no assembly of potato wild relative species, Solanum commersonii.</title>
        <authorList>
            <person name="Cho K."/>
        </authorList>
    </citation>
    <scope>NUCLEOTIDE SEQUENCE [LARGE SCALE GENOMIC DNA]</scope>
    <source>
        <strain evidence="1">LZ3.2</strain>
        <tissue evidence="1">Leaf</tissue>
    </source>
</reference>
<name>A0A9J5YL92_SOLCO</name>
<dbReference type="AlphaFoldDB" id="A0A9J5YL92"/>
<accession>A0A9J5YL92</accession>
<gene>
    <name evidence="1" type="ORF">H5410_032507</name>
</gene>
<dbReference type="EMBL" id="JACXVP010000006">
    <property type="protein sequence ID" value="KAG5601137.1"/>
    <property type="molecule type" value="Genomic_DNA"/>
</dbReference>
<organism evidence="1 2">
    <name type="scientific">Solanum commersonii</name>
    <name type="common">Commerson's wild potato</name>
    <name type="synonym">Commerson's nightshade</name>
    <dbReference type="NCBI Taxonomy" id="4109"/>
    <lineage>
        <taxon>Eukaryota</taxon>
        <taxon>Viridiplantae</taxon>
        <taxon>Streptophyta</taxon>
        <taxon>Embryophyta</taxon>
        <taxon>Tracheophyta</taxon>
        <taxon>Spermatophyta</taxon>
        <taxon>Magnoliopsida</taxon>
        <taxon>eudicotyledons</taxon>
        <taxon>Gunneridae</taxon>
        <taxon>Pentapetalae</taxon>
        <taxon>asterids</taxon>
        <taxon>lamiids</taxon>
        <taxon>Solanales</taxon>
        <taxon>Solanaceae</taxon>
        <taxon>Solanoideae</taxon>
        <taxon>Solaneae</taxon>
        <taxon>Solanum</taxon>
    </lineage>
</organism>
<proteinExistence type="predicted"/>